<evidence type="ECO:0000313" key="2">
    <source>
        <dbReference type="Proteomes" id="UP000053237"/>
    </source>
</evidence>
<dbReference type="AlphaFoldDB" id="A0A024GJ73"/>
<dbReference type="EMBL" id="CAIX01000140">
    <property type="protein sequence ID" value="CCI46766.1"/>
    <property type="molecule type" value="Genomic_DNA"/>
</dbReference>
<evidence type="ECO:0000313" key="1">
    <source>
        <dbReference type="EMBL" id="CCI46766.1"/>
    </source>
</evidence>
<protein>
    <submittedName>
        <fullName evidence="1">Uncharacterized protein</fullName>
    </submittedName>
</protein>
<accession>A0A024GJ73</accession>
<reference evidence="1 2" key="1">
    <citation type="submission" date="2012-05" db="EMBL/GenBank/DDBJ databases">
        <title>Recombination and specialization in a pathogen metapopulation.</title>
        <authorList>
            <person name="Gardiner A."/>
            <person name="Kemen E."/>
            <person name="Schultz-Larsen T."/>
            <person name="MacLean D."/>
            <person name="Van Oosterhout C."/>
            <person name="Jones J.D.G."/>
        </authorList>
    </citation>
    <scope>NUCLEOTIDE SEQUENCE [LARGE SCALE GENOMIC DNA]</scope>
    <source>
        <strain evidence="1 2">Ac Nc2</strain>
    </source>
</reference>
<comment type="caution">
    <text evidence="1">The sequence shown here is derived from an EMBL/GenBank/DDBJ whole genome shotgun (WGS) entry which is preliminary data.</text>
</comment>
<dbReference type="Proteomes" id="UP000053237">
    <property type="component" value="Unassembled WGS sequence"/>
</dbReference>
<name>A0A024GJ73_9STRA</name>
<organism evidence="1 2">
    <name type="scientific">Albugo candida</name>
    <dbReference type="NCBI Taxonomy" id="65357"/>
    <lineage>
        <taxon>Eukaryota</taxon>
        <taxon>Sar</taxon>
        <taxon>Stramenopiles</taxon>
        <taxon>Oomycota</taxon>
        <taxon>Peronosporomycetes</taxon>
        <taxon>Albuginales</taxon>
        <taxon>Albuginaceae</taxon>
        <taxon>Albugo</taxon>
    </lineage>
</organism>
<sequence length="149" mass="17557">MRHKSSLQCEQRMDHLASQTIILHMEVPHPVQSSPIRRLKQSKTIKNFLQRQLLESRDISRFAIQYLLLLTQHQNITRIIGFELHQIASTRCSLNLSNWIAIVSNQVQREQILFCCAHKYSCHQVSGLTRINKLCIFHSMLTRNQVKRR</sequence>
<proteinExistence type="predicted"/>
<gene>
    <name evidence="1" type="ORF">BN9_077210</name>
</gene>
<keyword evidence="2" id="KW-1185">Reference proteome</keyword>
<dbReference type="InParanoid" id="A0A024GJ73"/>